<keyword evidence="1" id="KW-0175">Coiled coil</keyword>
<evidence type="ECO:0000313" key="6">
    <source>
        <dbReference type="Proteomes" id="UP000315711"/>
    </source>
</evidence>
<dbReference type="Gene3D" id="3.30.457.10">
    <property type="entry name" value="Copper amine oxidase-like, N-terminal domain"/>
    <property type="match status" value="1"/>
</dbReference>
<evidence type="ECO:0000256" key="3">
    <source>
        <dbReference type="SAM" id="SignalP"/>
    </source>
</evidence>
<keyword evidence="6" id="KW-1185">Reference proteome</keyword>
<reference evidence="5 6" key="1">
    <citation type="journal article" date="2015" name="Stand. Genomic Sci.">
        <title>Genomic Encyclopedia of Bacterial and Archaeal Type Strains, Phase III: the genomes of soil and plant-associated and newly described type strains.</title>
        <authorList>
            <person name="Whitman W.B."/>
            <person name="Woyke T."/>
            <person name="Klenk H.P."/>
            <person name="Zhou Y."/>
            <person name="Lilburn T.G."/>
            <person name="Beck B.J."/>
            <person name="De Vos P."/>
            <person name="Vandamme P."/>
            <person name="Eisen J.A."/>
            <person name="Garrity G."/>
            <person name="Hugenholtz P."/>
            <person name="Kyrpides N.C."/>
        </authorList>
    </citation>
    <scope>NUCLEOTIDE SEQUENCE [LARGE SCALE GENOMIC DNA]</scope>
    <source>
        <strain evidence="5 6">CGMCC 1.10116</strain>
    </source>
</reference>
<dbReference type="Proteomes" id="UP000315711">
    <property type="component" value="Unassembled WGS sequence"/>
</dbReference>
<dbReference type="Gene3D" id="1.25.40.10">
    <property type="entry name" value="Tetratricopeptide repeat domain"/>
    <property type="match status" value="1"/>
</dbReference>
<evidence type="ECO:0000259" key="4">
    <source>
        <dbReference type="Pfam" id="PF07833"/>
    </source>
</evidence>
<feature type="region of interest" description="Disordered" evidence="2">
    <location>
        <begin position="25"/>
        <end position="73"/>
    </location>
</feature>
<evidence type="ECO:0000256" key="2">
    <source>
        <dbReference type="SAM" id="MobiDB-lite"/>
    </source>
</evidence>
<dbReference type="InterPro" id="IPR012854">
    <property type="entry name" value="Cu_amine_oxidase-like_N"/>
</dbReference>
<feature type="compositionally biased region" description="Acidic residues" evidence="2">
    <location>
        <begin position="58"/>
        <end position="70"/>
    </location>
</feature>
<dbReference type="EMBL" id="VLKZ01000003">
    <property type="protein sequence ID" value="TWI57986.1"/>
    <property type="molecule type" value="Genomic_DNA"/>
</dbReference>
<dbReference type="InterPro" id="IPR036582">
    <property type="entry name" value="Mao_N_sf"/>
</dbReference>
<evidence type="ECO:0000256" key="1">
    <source>
        <dbReference type="SAM" id="Coils"/>
    </source>
</evidence>
<protein>
    <submittedName>
        <fullName evidence="5">Copper amine oxidase-like protein</fullName>
    </submittedName>
</protein>
<feature type="coiled-coil region" evidence="1">
    <location>
        <begin position="135"/>
        <end position="187"/>
    </location>
</feature>
<comment type="caution">
    <text evidence="5">The sequence shown here is derived from an EMBL/GenBank/DDBJ whole genome shotgun (WGS) entry which is preliminary data.</text>
</comment>
<feature type="domain" description="Copper amine oxidase-like N-terminal" evidence="4">
    <location>
        <begin position="231"/>
        <end position="338"/>
    </location>
</feature>
<accession>A0A562QPK0</accession>
<dbReference type="SUPFAM" id="SSF48452">
    <property type="entry name" value="TPR-like"/>
    <property type="match status" value="1"/>
</dbReference>
<feature type="compositionally biased region" description="Polar residues" evidence="2">
    <location>
        <begin position="47"/>
        <end position="57"/>
    </location>
</feature>
<feature type="signal peptide" evidence="3">
    <location>
        <begin position="1"/>
        <end position="25"/>
    </location>
</feature>
<evidence type="ECO:0000313" key="5">
    <source>
        <dbReference type="EMBL" id="TWI57986.1"/>
    </source>
</evidence>
<dbReference type="InterPro" id="IPR011990">
    <property type="entry name" value="TPR-like_helical_dom_sf"/>
</dbReference>
<dbReference type="Pfam" id="PF07833">
    <property type="entry name" value="Cu_amine_oxidN1"/>
    <property type="match status" value="1"/>
</dbReference>
<feature type="chain" id="PRO_5039546459" evidence="3">
    <location>
        <begin position="26"/>
        <end position="341"/>
    </location>
</feature>
<sequence length="341" mass="38091">MKKAIYSMSALLIGVSLVLSPAVSAQSNNDSQERRTTVAPEEAPVSNEESNNGTESAISEDESEDDDEQQETVNKEEMIQKLHSMLEGAQGATANEVITNLLKQNFDLEELLSSFKELAEVEIEEGSGEKKEEYKAYAETLREQFEKEKASLKEKLEKAKEVSEELYEKELEIYQNMLENLAELYEKSGDIQSAFNLQSEAVKANLSNLESYKKLATLYEETHNYQGIKAFVNGEHPTFDVPPMVKEGRTLIPFRTISEALQANVSWVAEDRAVVVEKDGVEVKLVIGVKQAFVNGQQVSLDVPAEIIDGRTVVPLRFLSEAFGANVQWEAETRSVVIVEE</sequence>
<dbReference type="AlphaFoldDB" id="A0A562QPK0"/>
<keyword evidence="3" id="KW-0732">Signal</keyword>
<dbReference type="SUPFAM" id="SSF55383">
    <property type="entry name" value="Copper amine oxidase, domain N"/>
    <property type="match status" value="1"/>
</dbReference>
<organism evidence="5 6">
    <name type="scientific">Halalkalibacter nanhaiisediminis</name>
    <dbReference type="NCBI Taxonomy" id="688079"/>
    <lineage>
        <taxon>Bacteria</taxon>
        <taxon>Bacillati</taxon>
        <taxon>Bacillota</taxon>
        <taxon>Bacilli</taxon>
        <taxon>Bacillales</taxon>
        <taxon>Bacillaceae</taxon>
        <taxon>Halalkalibacter</taxon>
    </lineage>
</organism>
<gene>
    <name evidence="5" type="ORF">IQ10_01317</name>
</gene>
<proteinExistence type="predicted"/>
<name>A0A562QPK0_9BACI</name>
<dbReference type="OrthoDB" id="9769314at2"/>
<dbReference type="RefSeq" id="WP_144449660.1">
    <property type="nucleotide sequence ID" value="NZ_VLKZ01000003.1"/>
</dbReference>